<keyword evidence="2" id="KW-1185">Reference proteome</keyword>
<name>M3HLV0_CANMX</name>
<dbReference type="EMBL" id="AOGT01001121">
    <property type="protein sequence ID" value="EMG48417.1"/>
    <property type="molecule type" value="Genomic_DNA"/>
</dbReference>
<dbReference type="AlphaFoldDB" id="M3HLV0"/>
<sequence>MNELLHTPHEEINSCPKKKQKVYFVIGG</sequence>
<organism evidence="1 2">
    <name type="scientific">Candida maltosa (strain Xu316)</name>
    <name type="common">Yeast</name>
    <dbReference type="NCBI Taxonomy" id="1245528"/>
    <lineage>
        <taxon>Eukaryota</taxon>
        <taxon>Fungi</taxon>
        <taxon>Dikarya</taxon>
        <taxon>Ascomycota</taxon>
        <taxon>Saccharomycotina</taxon>
        <taxon>Pichiomycetes</taxon>
        <taxon>Debaryomycetaceae</taxon>
        <taxon>Candida/Lodderomyces clade</taxon>
        <taxon>Candida</taxon>
    </lineage>
</organism>
<gene>
    <name evidence="1" type="ORF">G210_1020</name>
</gene>
<protein>
    <submittedName>
        <fullName evidence="1">Uncharacterized protein</fullName>
    </submittedName>
</protein>
<dbReference type="Proteomes" id="UP000011777">
    <property type="component" value="Unassembled WGS sequence"/>
</dbReference>
<dbReference type="HOGENOM" id="CLU_3413076_0_0_1"/>
<evidence type="ECO:0000313" key="1">
    <source>
        <dbReference type="EMBL" id="EMG48417.1"/>
    </source>
</evidence>
<accession>M3HLV0</accession>
<comment type="caution">
    <text evidence="1">The sequence shown here is derived from an EMBL/GenBank/DDBJ whole genome shotgun (WGS) entry which is preliminary data.</text>
</comment>
<reference evidence="1 2" key="1">
    <citation type="submission" date="2013-02" db="EMBL/GenBank/DDBJ databases">
        <title>Genome sequence of Candida maltosa Xu316, a potential industrial strain for xylitol and ethanol production.</title>
        <authorList>
            <person name="Yu J."/>
            <person name="Wang Q."/>
            <person name="Geng X."/>
            <person name="Bao W."/>
            <person name="He P."/>
            <person name="Cai J."/>
        </authorList>
    </citation>
    <scope>NUCLEOTIDE SEQUENCE [LARGE SCALE GENOMIC DNA]</scope>
    <source>
        <strain evidence="2">Xu316</strain>
    </source>
</reference>
<evidence type="ECO:0000313" key="2">
    <source>
        <dbReference type="Proteomes" id="UP000011777"/>
    </source>
</evidence>
<proteinExistence type="predicted"/>